<reference evidence="1 2" key="1">
    <citation type="submission" date="2019-07" db="EMBL/GenBank/DDBJ databases">
        <title>De Novo Assembly of kiwifruit Actinidia rufa.</title>
        <authorList>
            <person name="Sugita-Konishi S."/>
            <person name="Sato K."/>
            <person name="Mori E."/>
            <person name="Abe Y."/>
            <person name="Kisaki G."/>
            <person name="Hamano K."/>
            <person name="Suezawa K."/>
            <person name="Otani M."/>
            <person name="Fukuda T."/>
            <person name="Manabe T."/>
            <person name="Gomi K."/>
            <person name="Tabuchi M."/>
            <person name="Akimitsu K."/>
            <person name="Kataoka I."/>
        </authorList>
    </citation>
    <scope>NUCLEOTIDE SEQUENCE [LARGE SCALE GENOMIC DNA]</scope>
    <source>
        <strain evidence="2">cv. Fuchu</strain>
    </source>
</reference>
<sequence length="69" mass="7380">MKLVSRIKKVQEDLSSLKEQCRKLLAAKQVRRVVIVGDVACGSGREMAVVVAEGRENVAVGGGMGLARK</sequence>
<dbReference type="AlphaFoldDB" id="A0A7J0GC47"/>
<keyword evidence="2" id="KW-1185">Reference proteome</keyword>
<gene>
    <name evidence="1" type="ORF">Acr_20g0000760</name>
</gene>
<organism evidence="1 2">
    <name type="scientific">Actinidia rufa</name>
    <dbReference type="NCBI Taxonomy" id="165716"/>
    <lineage>
        <taxon>Eukaryota</taxon>
        <taxon>Viridiplantae</taxon>
        <taxon>Streptophyta</taxon>
        <taxon>Embryophyta</taxon>
        <taxon>Tracheophyta</taxon>
        <taxon>Spermatophyta</taxon>
        <taxon>Magnoliopsida</taxon>
        <taxon>eudicotyledons</taxon>
        <taxon>Gunneridae</taxon>
        <taxon>Pentapetalae</taxon>
        <taxon>asterids</taxon>
        <taxon>Ericales</taxon>
        <taxon>Actinidiaceae</taxon>
        <taxon>Actinidia</taxon>
    </lineage>
</organism>
<dbReference type="OrthoDB" id="193920at2759"/>
<name>A0A7J0GC47_9ERIC</name>
<comment type="caution">
    <text evidence="1">The sequence shown here is derived from an EMBL/GenBank/DDBJ whole genome shotgun (WGS) entry which is preliminary data.</text>
</comment>
<evidence type="ECO:0000313" key="2">
    <source>
        <dbReference type="Proteomes" id="UP000585474"/>
    </source>
</evidence>
<accession>A0A7J0GC47</accession>
<proteinExistence type="predicted"/>
<protein>
    <submittedName>
        <fullName evidence="1">Uncharacterized protein</fullName>
    </submittedName>
</protein>
<dbReference type="Proteomes" id="UP000585474">
    <property type="component" value="Unassembled WGS sequence"/>
</dbReference>
<evidence type="ECO:0000313" key="1">
    <source>
        <dbReference type="EMBL" id="GFZ08268.1"/>
    </source>
</evidence>
<dbReference type="EMBL" id="BJWL01000020">
    <property type="protein sequence ID" value="GFZ08268.1"/>
    <property type="molecule type" value="Genomic_DNA"/>
</dbReference>